<dbReference type="AlphaFoldDB" id="A0A0U1NUU4"/>
<sequence length="191" mass="21110">MDKIKTNVSLDAKGLACPMPIVKTKKAMNNLEAGQVLEVEATDIGSKADMRAWAEGSGHQYLGTIEVEGVLKHYLRKSSTHDTNEKNHPHVINNENLEKKLEENENIVVLDVREAAEYAFTHIPNAISIPLGELEERMDELNKENEILVVCRTGNRSDFAAKMLTAKGFANVVNVVPGMSQWSGKSVGINR</sequence>
<organism evidence="2 3">
    <name type="scientific">Neobacillus massiliamazoniensis</name>
    <dbReference type="NCBI Taxonomy" id="1499688"/>
    <lineage>
        <taxon>Bacteria</taxon>
        <taxon>Bacillati</taxon>
        <taxon>Bacillota</taxon>
        <taxon>Bacilli</taxon>
        <taxon>Bacillales</taxon>
        <taxon>Bacillaceae</taxon>
        <taxon>Neobacillus</taxon>
    </lineage>
</organism>
<keyword evidence="3" id="KW-1185">Reference proteome</keyword>
<dbReference type="Pfam" id="PF01206">
    <property type="entry name" value="TusA"/>
    <property type="match status" value="1"/>
</dbReference>
<evidence type="ECO:0000313" key="3">
    <source>
        <dbReference type="Proteomes" id="UP000199087"/>
    </source>
</evidence>
<dbReference type="CDD" id="cd00291">
    <property type="entry name" value="SirA_YedF_YeeD"/>
    <property type="match status" value="1"/>
</dbReference>
<reference evidence="3" key="1">
    <citation type="submission" date="2015-05" db="EMBL/GenBank/DDBJ databases">
        <authorList>
            <person name="Urmite Genomes"/>
        </authorList>
    </citation>
    <scope>NUCLEOTIDE SEQUENCE [LARGE SCALE GENOMIC DNA]</scope>
    <source>
        <strain evidence="3">LF1</strain>
    </source>
</reference>
<dbReference type="EMBL" id="CVRB01000001">
    <property type="protein sequence ID" value="CRK81522.1"/>
    <property type="molecule type" value="Genomic_DNA"/>
</dbReference>
<dbReference type="STRING" id="1499688.BN000_01428"/>
<protein>
    <submittedName>
        <fullName evidence="2">SirA-like domain-containing protein</fullName>
    </submittedName>
</protein>
<dbReference type="Gene3D" id="3.30.110.40">
    <property type="entry name" value="TusA-like domain"/>
    <property type="match status" value="1"/>
</dbReference>
<dbReference type="OrthoDB" id="9796234at2"/>
<name>A0A0U1NUU4_9BACI</name>
<dbReference type="FunFam" id="3.40.250.10:FF:000049">
    <property type="entry name" value="Phage shock protein E"/>
    <property type="match status" value="1"/>
</dbReference>
<dbReference type="InterPro" id="IPR036873">
    <property type="entry name" value="Rhodanese-like_dom_sf"/>
</dbReference>
<dbReference type="SMART" id="SM00450">
    <property type="entry name" value="RHOD"/>
    <property type="match status" value="1"/>
</dbReference>
<evidence type="ECO:0000313" key="2">
    <source>
        <dbReference type="EMBL" id="CRK81522.1"/>
    </source>
</evidence>
<dbReference type="InterPro" id="IPR001763">
    <property type="entry name" value="Rhodanese-like_dom"/>
</dbReference>
<dbReference type="PROSITE" id="PS50206">
    <property type="entry name" value="RHODANESE_3"/>
    <property type="match status" value="1"/>
</dbReference>
<dbReference type="PANTHER" id="PTHR43031:SF17">
    <property type="entry name" value="SULFURTRANSFERASE YTWF-RELATED"/>
    <property type="match status" value="1"/>
</dbReference>
<dbReference type="SUPFAM" id="SSF52821">
    <property type="entry name" value="Rhodanese/Cell cycle control phosphatase"/>
    <property type="match status" value="1"/>
</dbReference>
<dbReference type="InterPro" id="IPR001455">
    <property type="entry name" value="TusA-like"/>
</dbReference>
<dbReference type="PROSITE" id="PS01148">
    <property type="entry name" value="UPF0033"/>
    <property type="match status" value="1"/>
</dbReference>
<dbReference type="SUPFAM" id="SSF64307">
    <property type="entry name" value="SirA-like"/>
    <property type="match status" value="1"/>
</dbReference>
<proteinExistence type="predicted"/>
<feature type="domain" description="Rhodanese" evidence="1">
    <location>
        <begin position="103"/>
        <end position="187"/>
    </location>
</feature>
<dbReference type="PANTHER" id="PTHR43031">
    <property type="entry name" value="FAD-DEPENDENT OXIDOREDUCTASE"/>
    <property type="match status" value="1"/>
</dbReference>
<evidence type="ECO:0000259" key="1">
    <source>
        <dbReference type="PROSITE" id="PS50206"/>
    </source>
</evidence>
<dbReference type="InterPro" id="IPR050229">
    <property type="entry name" value="GlpE_sulfurtransferase"/>
</dbReference>
<dbReference type="Gene3D" id="3.40.250.10">
    <property type="entry name" value="Rhodanese-like domain"/>
    <property type="match status" value="1"/>
</dbReference>
<dbReference type="Pfam" id="PF00581">
    <property type="entry name" value="Rhodanese"/>
    <property type="match status" value="1"/>
</dbReference>
<dbReference type="CDD" id="cd00158">
    <property type="entry name" value="RHOD"/>
    <property type="match status" value="1"/>
</dbReference>
<dbReference type="InterPro" id="IPR036868">
    <property type="entry name" value="TusA-like_sf"/>
</dbReference>
<gene>
    <name evidence="2" type="ORF">BN000_01428</name>
</gene>
<accession>A0A0U1NUU4</accession>
<dbReference type="RefSeq" id="WP_090632696.1">
    <property type="nucleotide sequence ID" value="NZ_CVRB01000001.1"/>
</dbReference>
<dbReference type="Proteomes" id="UP000199087">
    <property type="component" value="Unassembled WGS sequence"/>
</dbReference>